<dbReference type="PANTHER" id="PTHR31511:SF12">
    <property type="entry name" value="RHO TERMINATION FACTOR N-TERMINAL DOMAIN-CONTAINING PROTEIN"/>
    <property type="match status" value="1"/>
</dbReference>
<dbReference type="AlphaFoldDB" id="A0A151J7H9"/>
<dbReference type="Proteomes" id="UP000078492">
    <property type="component" value="Unassembled WGS sequence"/>
</dbReference>
<name>A0A151J7H9_9HYME</name>
<dbReference type="PANTHER" id="PTHR31511">
    <property type="entry name" value="PROTEIN CBG23764"/>
    <property type="match status" value="1"/>
</dbReference>
<keyword evidence="2" id="KW-1185">Reference proteome</keyword>
<evidence type="ECO:0008006" key="3">
    <source>
        <dbReference type="Google" id="ProtNLM"/>
    </source>
</evidence>
<organism evidence="1 2">
    <name type="scientific">Trachymyrmex cornetzi</name>
    <dbReference type="NCBI Taxonomy" id="471704"/>
    <lineage>
        <taxon>Eukaryota</taxon>
        <taxon>Metazoa</taxon>
        <taxon>Ecdysozoa</taxon>
        <taxon>Arthropoda</taxon>
        <taxon>Hexapoda</taxon>
        <taxon>Insecta</taxon>
        <taxon>Pterygota</taxon>
        <taxon>Neoptera</taxon>
        <taxon>Endopterygota</taxon>
        <taxon>Hymenoptera</taxon>
        <taxon>Apocrita</taxon>
        <taxon>Aculeata</taxon>
        <taxon>Formicoidea</taxon>
        <taxon>Formicidae</taxon>
        <taxon>Myrmicinae</taxon>
        <taxon>Trachymyrmex</taxon>
    </lineage>
</organism>
<reference evidence="1 2" key="1">
    <citation type="submission" date="2015-09" db="EMBL/GenBank/DDBJ databases">
        <title>Trachymyrmex cornetzi WGS genome.</title>
        <authorList>
            <person name="Nygaard S."/>
            <person name="Hu H."/>
            <person name="Boomsma J."/>
            <person name="Zhang G."/>
        </authorList>
    </citation>
    <scope>NUCLEOTIDE SEQUENCE [LARGE SCALE GENOMIC DNA]</scope>
    <source>
        <strain evidence="1">Tcor2-1</strain>
        <tissue evidence="1">Whole body</tissue>
    </source>
</reference>
<proteinExistence type="predicted"/>
<evidence type="ECO:0000313" key="1">
    <source>
        <dbReference type="EMBL" id="KYN19866.1"/>
    </source>
</evidence>
<evidence type="ECO:0000313" key="2">
    <source>
        <dbReference type="Proteomes" id="UP000078492"/>
    </source>
</evidence>
<protein>
    <recommendedName>
        <fullName evidence="3">DNA-directed DNA polymerase</fullName>
    </recommendedName>
</protein>
<accession>A0A151J7H9</accession>
<dbReference type="STRING" id="471704.A0A151J7H9"/>
<sequence length="214" mass="25177">MLKHTGVKFELLTDIDMVMFVRGLSQCSNRYARSNNKYMPSYDQSKPSSYLMYYDVNNLYEGRYRAEAMIAKPNFHSRSVFSENLVAIELCKLEIKFDKPLYMGMYILDIFKTCLYEFHHEYMAPVYREKFKKDTKKAKGVKSNVVARSITFEEYKQCLNDAVEMTCRQSCIRSKLHEVYTISETKIALSSHYDKRYIVPGSTNALPWGHYQCK</sequence>
<dbReference type="EMBL" id="KQ979678">
    <property type="protein sequence ID" value="KYN19866.1"/>
    <property type="molecule type" value="Genomic_DNA"/>
</dbReference>
<gene>
    <name evidence="1" type="ORF">ALC57_07793</name>
</gene>